<dbReference type="KEGG" id="dya:Dyak_GE19069"/>
<dbReference type="Proteomes" id="UP000002282">
    <property type="component" value="Chromosome 2L"/>
</dbReference>
<sequence>MSFCSPVLLHLYSLTLFVKYNHIRYILITTFYILAITMRFVLWYVFVLSSMNVFQKTNAKSKPKAKSKDDPLQAYNEVVQNLIKNWESPVVYLKKQGFLPRNYEDASRIKPNLDALMQRIERAKRDHTKEIIMKVGPTVMPKASRNQRGFLPPTGSMLSNLEQLKIIEGQVTKANSMTKPSEQEQQLLAMKRRLEELQTAANSQDQLGYGGQINLTPRDKEPVKSAKSYDEILQRMIERTSPQHTKKSNLHLETHQYQLASAPEGNPKIVHLPLGIRTDTSLTLNPVDLNGHSAPRNLLDKSAVDLPISRAVDTQKIMSKTESKLRAPTYLNWDMTKGRLDHYSRVDKEAYLNQLVRVFGQNMDFKEPTQKGNEPTAS</sequence>
<reference evidence="3 4" key="1">
    <citation type="journal article" date="2007" name="Nature">
        <title>Evolution of genes and genomes on the Drosophila phylogeny.</title>
        <authorList>
            <consortium name="Drosophila 12 Genomes Consortium"/>
            <person name="Clark A.G."/>
            <person name="Eisen M.B."/>
            <person name="Smith D.R."/>
            <person name="Bergman C.M."/>
            <person name="Oliver B."/>
            <person name="Markow T.A."/>
            <person name="Kaufman T.C."/>
            <person name="Kellis M."/>
            <person name="Gelbart W."/>
            <person name="Iyer V.N."/>
            <person name="Pollard D.A."/>
            <person name="Sackton T.B."/>
            <person name="Larracuente A.M."/>
            <person name="Singh N.D."/>
            <person name="Abad J.P."/>
            <person name="Abt D.N."/>
            <person name="Adryan B."/>
            <person name="Aguade M."/>
            <person name="Akashi H."/>
            <person name="Anderson W.W."/>
            <person name="Aquadro C.F."/>
            <person name="Ardell D.H."/>
            <person name="Arguello R."/>
            <person name="Artieri C.G."/>
            <person name="Barbash D.A."/>
            <person name="Barker D."/>
            <person name="Barsanti P."/>
            <person name="Batterham P."/>
            <person name="Batzoglou S."/>
            <person name="Begun D."/>
            <person name="Bhutkar A."/>
            <person name="Blanco E."/>
            <person name="Bosak S.A."/>
            <person name="Bradley R.K."/>
            <person name="Brand A.D."/>
            <person name="Brent M.R."/>
            <person name="Brooks A.N."/>
            <person name="Brown R.H."/>
            <person name="Butlin R.K."/>
            <person name="Caggese C."/>
            <person name="Calvi B.R."/>
            <person name="Bernardo de Carvalho A."/>
            <person name="Caspi A."/>
            <person name="Castrezana S."/>
            <person name="Celniker S.E."/>
            <person name="Chang J.L."/>
            <person name="Chapple C."/>
            <person name="Chatterji S."/>
            <person name="Chinwalla A."/>
            <person name="Civetta A."/>
            <person name="Clifton S.W."/>
            <person name="Comeron J.M."/>
            <person name="Costello J.C."/>
            <person name="Coyne J.A."/>
            <person name="Daub J."/>
            <person name="David R.G."/>
            <person name="Delcher A.L."/>
            <person name="Delehaunty K."/>
            <person name="Do C.B."/>
            <person name="Ebling H."/>
            <person name="Edwards K."/>
            <person name="Eickbush T."/>
            <person name="Evans J.D."/>
            <person name="Filipski A."/>
            <person name="Findeiss S."/>
            <person name="Freyhult E."/>
            <person name="Fulton L."/>
            <person name="Fulton R."/>
            <person name="Garcia A.C."/>
            <person name="Gardiner A."/>
            <person name="Garfield D.A."/>
            <person name="Garvin B.E."/>
            <person name="Gibson G."/>
            <person name="Gilbert D."/>
            <person name="Gnerre S."/>
            <person name="Godfrey J."/>
            <person name="Good R."/>
            <person name="Gotea V."/>
            <person name="Gravely B."/>
            <person name="Greenberg A.J."/>
            <person name="Griffiths-Jones S."/>
            <person name="Gross S."/>
            <person name="Guigo R."/>
            <person name="Gustafson E.A."/>
            <person name="Haerty W."/>
            <person name="Hahn M.W."/>
            <person name="Halligan D.L."/>
            <person name="Halpern A.L."/>
            <person name="Halter G.M."/>
            <person name="Han M.V."/>
            <person name="Heger A."/>
            <person name="Hillier L."/>
            <person name="Hinrichs A.S."/>
            <person name="Holmes I."/>
            <person name="Hoskins R.A."/>
            <person name="Hubisz M.J."/>
            <person name="Hultmark D."/>
            <person name="Huntley M.A."/>
            <person name="Jaffe D.B."/>
            <person name="Jagadeeshan S."/>
            <person name="Jeck W.R."/>
            <person name="Johnson J."/>
            <person name="Jones C.D."/>
            <person name="Jordan W.C."/>
            <person name="Karpen G.H."/>
            <person name="Kataoka E."/>
            <person name="Keightley P.D."/>
            <person name="Kheradpour P."/>
            <person name="Kirkness E.F."/>
            <person name="Koerich L.B."/>
            <person name="Kristiansen K."/>
            <person name="Kudrna D."/>
            <person name="Kulathinal R.J."/>
            <person name="Kumar S."/>
            <person name="Kwok R."/>
            <person name="Lander E."/>
            <person name="Langley C.H."/>
            <person name="Lapoint R."/>
            <person name="Lazzaro B.P."/>
            <person name="Lee S.J."/>
            <person name="Levesque L."/>
            <person name="Li R."/>
            <person name="Lin C.F."/>
            <person name="Lin M.F."/>
            <person name="Lindblad-Toh K."/>
            <person name="Llopart A."/>
            <person name="Long M."/>
            <person name="Low L."/>
            <person name="Lozovsky E."/>
            <person name="Lu J."/>
            <person name="Luo M."/>
            <person name="Machado C.A."/>
            <person name="Makalowski W."/>
            <person name="Marzo M."/>
            <person name="Matsuda M."/>
            <person name="Matzkin L."/>
            <person name="McAllister B."/>
            <person name="McBride C.S."/>
            <person name="McKernan B."/>
            <person name="McKernan K."/>
            <person name="Mendez-Lago M."/>
            <person name="Minx P."/>
            <person name="Mollenhauer M.U."/>
            <person name="Montooth K."/>
            <person name="Mount S.M."/>
            <person name="Mu X."/>
            <person name="Myers E."/>
            <person name="Negre B."/>
            <person name="Newfeld S."/>
            <person name="Nielsen R."/>
            <person name="Noor M.A."/>
            <person name="O'Grady P."/>
            <person name="Pachter L."/>
            <person name="Papaceit M."/>
            <person name="Parisi M.J."/>
            <person name="Parisi M."/>
            <person name="Parts L."/>
            <person name="Pedersen J.S."/>
            <person name="Pesole G."/>
            <person name="Phillippy A.M."/>
            <person name="Ponting C.P."/>
            <person name="Pop M."/>
            <person name="Porcelli D."/>
            <person name="Powell J.R."/>
            <person name="Prohaska S."/>
            <person name="Pruitt K."/>
            <person name="Puig M."/>
            <person name="Quesneville H."/>
            <person name="Ram K.R."/>
            <person name="Rand D."/>
            <person name="Rasmussen M.D."/>
            <person name="Reed L.K."/>
            <person name="Reenan R."/>
            <person name="Reily A."/>
            <person name="Remington K.A."/>
            <person name="Rieger T.T."/>
            <person name="Ritchie M.G."/>
            <person name="Robin C."/>
            <person name="Rogers Y.H."/>
            <person name="Rohde C."/>
            <person name="Rozas J."/>
            <person name="Rubenfield M.J."/>
            <person name="Ruiz A."/>
            <person name="Russo S."/>
            <person name="Salzberg S.L."/>
            <person name="Sanchez-Gracia A."/>
            <person name="Saranga D.J."/>
            <person name="Sato H."/>
            <person name="Schaeffer S.W."/>
            <person name="Schatz M.C."/>
            <person name="Schlenke T."/>
            <person name="Schwartz R."/>
            <person name="Segarra C."/>
            <person name="Singh R.S."/>
            <person name="Sirot L."/>
            <person name="Sirota M."/>
            <person name="Sisneros N.B."/>
            <person name="Smith C.D."/>
            <person name="Smith T.F."/>
            <person name="Spieth J."/>
            <person name="Stage D.E."/>
            <person name="Stark A."/>
            <person name="Stephan W."/>
            <person name="Strausberg R.L."/>
            <person name="Strempel S."/>
            <person name="Sturgill D."/>
            <person name="Sutton G."/>
            <person name="Sutton G.G."/>
            <person name="Tao W."/>
            <person name="Teichmann S."/>
            <person name="Tobari Y.N."/>
            <person name="Tomimura Y."/>
            <person name="Tsolas J.M."/>
            <person name="Valente V.L."/>
            <person name="Venter E."/>
            <person name="Venter J.C."/>
            <person name="Vicario S."/>
            <person name="Vieira F.G."/>
            <person name="Vilella A.J."/>
            <person name="Villasante A."/>
            <person name="Walenz B."/>
            <person name="Wang J."/>
            <person name="Wasserman M."/>
            <person name="Watts T."/>
            <person name="Wilson D."/>
            <person name="Wilson R.K."/>
            <person name="Wing R.A."/>
            <person name="Wolfner M.F."/>
            <person name="Wong A."/>
            <person name="Wong G.K."/>
            <person name="Wu C.I."/>
            <person name="Wu G."/>
            <person name="Yamamoto D."/>
            <person name="Yang H.P."/>
            <person name="Yang S.P."/>
            <person name="Yorke J.A."/>
            <person name="Yoshida K."/>
            <person name="Zdobnov E."/>
            <person name="Zhang P."/>
            <person name="Zhang Y."/>
            <person name="Zimin A.V."/>
            <person name="Baldwin J."/>
            <person name="Abdouelleil A."/>
            <person name="Abdulkadir J."/>
            <person name="Abebe A."/>
            <person name="Abera B."/>
            <person name="Abreu J."/>
            <person name="Acer S.C."/>
            <person name="Aftuck L."/>
            <person name="Alexander A."/>
            <person name="An P."/>
            <person name="Anderson E."/>
            <person name="Anderson S."/>
            <person name="Arachi H."/>
            <person name="Azer M."/>
            <person name="Bachantsang P."/>
            <person name="Barry A."/>
            <person name="Bayul T."/>
            <person name="Berlin A."/>
            <person name="Bessette D."/>
            <person name="Bloom T."/>
            <person name="Blye J."/>
            <person name="Boguslavskiy L."/>
            <person name="Bonnet C."/>
            <person name="Boukhgalter B."/>
            <person name="Bourzgui I."/>
            <person name="Brown A."/>
            <person name="Cahill P."/>
            <person name="Channer S."/>
            <person name="Cheshatsang Y."/>
            <person name="Chuda L."/>
            <person name="Citroen M."/>
            <person name="Collymore A."/>
            <person name="Cooke P."/>
            <person name="Costello M."/>
            <person name="D'Aco K."/>
            <person name="Daza R."/>
            <person name="De Haan G."/>
            <person name="DeGray S."/>
            <person name="DeMaso C."/>
            <person name="Dhargay N."/>
            <person name="Dooley K."/>
            <person name="Dooley E."/>
            <person name="Doricent M."/>
            <person name="Dorje P."/>
            <person name="Dorjee K."/>
            <person name="Dupes A."/>
            <person name="Elong R."/>
            <person name="Falk J."/>
            <person name="Farina A."/>
            <person name="Faro S."/>
            <person name="Ferguson D."/>
            <person name="Fisher S."/>
            <person name="Foley C.D."/>
            <person name="Franke A."/>
            <person name="Friedrich D."/>
            <person name="Gadbois L."/>
            <person name="Gearin G."/>
            <person name="Gearin C.R."/>
            <person name="Giannoukos G."/>
            <person name="Goode T."/>
            <person name="Graham J."/>
            <person name="Grandbois E."/>
            <person name="Grewal S."/>
            <person name="Gyaltsen K."/>
            <person name="Hafez N."/>
            <person name="Hagos B."/>
            <person name="Hall J."/>
            <person name="Henson C."/>
            <person name="Hollinger A."/>
            <person name="Honan T."/>
            <person name="Huard M.D."/>
            <person name="Hughes L."/>
            <person name="Hurhula B."/>
            <person name="Husby M.E."/>
            <person name="Kamat A."/>
            <person name="Kanga B."/>
            <person name="Kashin S."/>
            <person name="Khazanovich D."/>
            <person name="Kisner P."/>
            <person name="Lance K."/>
            <person name="Lara M."/>
            <person name="Lee W."/>
            <person name="Lennon N."/>
            <person name="Letendre F."/>
            <person name="LeVine R."/>
            <person name="Lipovsky A."/>
            <person name="Liu X."/>
            <person name="Liu J."/>
            <person name="Liu S."/>
            <person name="Lokyitsang T."/>
            <person name="Lokyitsang Y."/>
            <person name="Lubonja R."/>
            <person name="Lui A."/>
            <person name="MacDonald P."/>
            <person name="Magnisalis V."/>
            <person name="Maru K."/>
            <person name="Matthews C."/>
            <person name="McCusker W."/>
            <person name="McDonough S."/>
            <person name="Mehta T."/>
            <person name="Meldrim J."/>
            <person name="Meneus L."/>
            <person name="Mihai O."/>
            <person name="Mihalev A."/>
            <person name="Mihova T."/>
            <person name="Mittelman R."/>
            <person name="Mlenga V."/>
            <person name="Montmayeur A."/>
            <person name="Mulrain L."/>
            <person name="Navidi A."/>
            <person name="Naylor J."/>
            <person name="Negash T."/>
            <person name="Nguyen T."/>
            <person name="Nguyen N."/>
            <person name="Nicol R."/>
            <person name="Norbu C."/>
            <person name="Norbu N."/>
            <person name="Novod N."/>
            <person name="O'Neill B."/>
            <person name="Osman S."/>
            <person name="Markiewicz E."/>
            <person name="Oyono O.L."/>
            <person name="Patti C."/>
            <person name="Phunkhang P."/>
            <person name="Pierre F."/>
            <person name="Priest M."/>
            <person name="Raghuraman S."/>
            <person name="Rege F."/>
            <person name="Reyes R."/>
            <person name="Rise C."/>
            <person name="Rogov P."/>
            <person name="Ross K."/>
            <person name="Ryan E."/>
            <person name="Settipalli S."/>
            <person name="Shea T."/>
            <person name="Sherpa N."/>
            <person name="Shi L."/>
            <person name="Shih D."/>
            <person name="Sparrow T."/>
            <person name="Spaulding J."/>
            <person name="Stalker J."/>
            <person name="Stange-Thomann N."/>
            <person name="Stavropoulos S."/>
            <person name="Stone C."/>
            <person name="Strader C."/>
            <person name="Tesfaye S."/>
            <person name="Thomson T."/>
            <person name="Thoulutsang Y."/>
            <person name="Thoulutsang D."/>
            <person name="Topham K."/>
            <person name="Topping I."/>
            <person name="Tsamla T."/>
            <person name="Vassiliev H."/>
            <person name="Vo A."/>
            <person name="Wangchuk T."/>
            <person name="Wangdi T."/>
            <person name="Weiand M."/>
            <person name="Wilkinson J."/>
            <person name="Wilson A."/>
            <person name="Yadav S."/>
            <person name="Young G."/>
            <person name="Yu Q."/>
            <person name="Zembek L."/>
            <person name="Zhong D."/>
            <person name="Zimmer A."/>
            <person name="Zwirko Z."/>
            <person name="Jaffe D.B."/>
            <person name="Alvarez P."/>
            <person name="Brockman W."/>
            <person name="Butler J."/>
            <person name="Chin C."/>
            <person name="Gnerre S."/>
            <person name="Grabherr M."/>
            <person name="Kleber M."/>
            <person name="Mauceli E."/>
            <person name="MacCallum I."/>
        </authorList>
    </citation>
    <scope>NUCLEOTIDE SEQUENCE [LARGE SCALE GENOMIC DNA]</scope>
    <source>
        <strain evidence="4">Tai18E2 / Tucson 14021-0261.01</strain>
    </source>
</reference>
<keyword evidence="2" id="KW-0812">Transmembrane</keyword>
<dbReference type="eggNOG" id="ENOG502TA17">
    <property type="taxonomic scope" value="Eukaryota"/>
</dbReference>
<evidence type="ECO:0000313" key="3">
    <source>
        <dbReference type="EMBL" id="EDW89071.2"/>
    </source>
</evidence>
<protein>
    <submittedName>
        <fullName evidence="3">Uncharacterized protein</fullName>
    </submittedName>
</protein>
<reference evidence="3 4" key="2">
    <citation type="journal article" date="2007" name="PLoS Biol.">
        <title>Principles of genome evolution in the Drosophila melanogaster species group.</title>
        <authorList>
            <person name="Ranz J.M."/>
            <person name="Maurin D."/>
            <person name="Chan Y.S."/>
            <person name="von Grotthuss M."/>
            <person name="Hillier L.W."/>
            <person name="Roote J."/>
            <person name="Ashburner M."/>
            <person name="Bergman C.M."/>
        </authorList>
    </citation>
    <scope>NUCLEOTIDE SEQUENCE [LARGE SCALE GENOMIC DNA]</scope>
    <source>
        <strain evidence="4">Tai18E2 / Tucson 14021-0261.01</strain>
    </source>
</reference>
<keyword evidence="2" id="KW-1133">Transmembrane helix</keyword>
<feature type="region of interest" description="Disordered" evidence="1">
    <location>
        <begin position="200"/>
        <end position="224"/>
    </location>
</feature>
<keyword evidence="4" id="KW-1185">Reference proteome</keyword>
<evidence type="ECO:0000256" key="1">
    <source>
        <dbReference type="SAM" id="MobiDB-lite"/>
    </source>
</evidence>
<dbReference type="SMR" id="B4P0Z7"/>
<keyword evidence="2" id="KW-0472">Membrane</keyword>
<dbReference type="AlphaFoldDB" id="B4P0Z7"/>
<dbReference type="OrthoDB" id="7855422at2759"/>
<dbReference type="HOGENOM" id="CLU_980971_0_0_1"/>
<name>B4P0Z7_DROYA</name>
<feature type="transmembrane region" description="Helical" evidence="2">
    <location>
        <begin position="23"/>
        <end position="46"/>
    </location>
</feature>
<evidence type="ECO:0000313" key="4">
    <source>
        <dbReference type="Proteomes" id="UP000002282"/>
    </source>
</evidence>
<proteinExistence type="predicted"/>
<gene>
    <name evidence="3" type="primary">Dyak\GE19069</name>
    <name evidence="3" type="synonym">dyak_GLEANR_2846</name>
    <name evidence="3" type="synonym">GE19069</name>
    <name evidence="3" type="ORF">Dyak_GE19069</name>
</gene>
<accession>B4P0Z7</accession>
<dbReference type="EMBL" id="CM000157">
    <property type="protein sequence ID" value="EDW89071.2"/>
    <property type="molecule type" value="Genomic_DNA"/>
</dbReference>
<evidence type="ECO:0000256" key="2">
    <source>
        <dbReference type="SAM" id="Phobius"/>
    </source>
</evidence>
<organism evidence="3 4">
    <name type="scientific">Drosophila yakuba</name>
    <name type="common">Fruit fly</name>
    <dbReference type="NCBI Taxonomy" id="7245"/>
    <lineage>
        <taxon>Eukaryota</taxon>
        <taxon>Metazoa</taxon>
        <taxon>Ecdysozoa</taxon>
        <taxon>Arthropoda</taxon>
        <taxon>Hexapoda</taxon>
        <taxon>Insecta</taxon>
        <taxon>Pterygota</taxon>
        <taxon>Neoptera</taxon>
        <taxon>Endopterygota</taxon>
        <taxon>Diptera</taxon>
        <taxon>Brachycera</taxon>
        <taxon>Muscomorpha</taxon>
        <taxon>Ephydroidea</taxon>
        <taxon>Drosophilidae</taxon>
        <taxon>Drosophila</taxon>
        <taxon>Sophophora</taxon>
    </lineage>
</organism>